<evidence type="ECO:0000256" key="2">
    <source>
        <dbReference type="ARBA" id="ARBA00023242"/>
    </source>
</evidence>
<dbReference type="GO" id="GO:0008168">
    <property type="term" value="F:methyltransferase activity"/>
    <property type="evidence" value="ECO:0007669"/>
    <property type="project" value="UniProtKB-KW"/>
</dbReference>
<evidence type="ECO:0000259" key="4">
    <source>
        <dbReference type="PROSITE" id="PS51183"/>
    </source>
</evidence>
<protein>
    <submittedName>
        <fullName evidence="6">Histone lysine demethylase JMJC1/KDM5D/JARID1D</fullName>
    </submittedName>
</protein>
<feature type="region of interest" description="Disordered" evidence="3">
    <location>
        <begin position="1242"/>
        <end position="1281"/>
    </location>
</feature>
<reference evidence="6 7" key="1">
    <citation type="submission" date="2017-09" db="EMBL/GenBank/DDBJ databases">
        <title>Genome sequencing of Besnoitia besnoiti strain Bb-Ger1.</title>
        <authorList>
            <person name="Schares G."/>
            <person name="Venepally P."/>
            <person name="Lorenzi H.A."/>
        </authorList>
    </citation>
    <scope>NUCLEOTIDE SEQUENCE [LARGE SCALE GENOMIC DNA]</scope>
    <source>
        <strain evidence="6 7">Bb-Ger1</strain>
    </source>
</reference>
<dbReference type="SUPFAM" id="SSF51197">
    <property type="entry name" value="Clavaminate synthase-like"/>
    <property type="match status" value="1"/>
</dbReference>
<dbReference type="GeneID" id="40312041"/>
<feature type="compositionally biased region" description="Basic and acidic residues" evidence="3">
    <location>
        <begin position="1055"/>
        <end position="1073"/>
    </location>
</feature>
<feature type="region of interest" description="Disordered" evidence="3">
    <location>
        <begin position="991"/>
        <end position="1075"/>
    </location>
</feature>
<feature type="compositionally biased region" description="Basic and acidic residues" evidence="3">
    <location>
        <begin position="720"/>
        <end position="747"/>
    </location>
</feature>
<dbReference type="PROSITE" id="PS51184">
    <property type="entry name" value="JMJC"/>
    <property type="match status" value="1"/>
</dbReference>
<feature type="compositionally biased region" description="Polar residues" evidence="3">
    <location>
        <begin position="1175"/>
        <end position="1185"/>
    </location>
</feature>
<dbReference type="SMART" id="SM00558">
    <property type="entry name" value="JmjC"/>
    <property type="match status" value="1"/>
</dbReference>
<feature type="domain" description="JmjC" evidence="5">
    <location>
        <begin position="368"/>
        <end position="532"/>
    </location>
</feature>
<dbReference type="PROSITE" id="PS51183">
    <property type="entry name" value="JMJN"/>
    <property type="match status" value="1"/>
</dbReference>
<dbReference type="GO" id="GO:0032259">
    <property type="term" value="P:methylation"/>
    <property type="evidence" value="ECO:0007669"/>
    <property type="project" value="UniProtKB-KW"/>
</dbReference>
<organism evidence="6 7">
    <name type="scientific">Besnoitia besnoiti</name>
    <name type="common">Apicomplexan protozoan</name>
    <dbReference type="NCBI Taxonomy" id="94643"/>
    <lineage>
        <taxon>Eukaryota</taxon>
        <taxon>Sar</taxon>
        <taxon>Alveolata</taxon>
        <taxon>Apicomplexa</taxon>
        <taxon>Conoidasida</taxon>
        <taxon>Coccidia</taxon>
        <taxon>Eucoccidiorida</taxon>
        <taxon>Eimeriorina</taxon>
        <taxon>Sarcocystidae</taxon>
        <taxon>Besnoitia</taxon>
    </lineage>
</organism>
<comment type="subcellular location">
    <subcellularLocation>
        <location evidence="1">Nucleus</location>
    </subcellularLocation>
</comment>
<dbReference type="GO" id="GO:0005634">
    <property type="term" value="C:nucleus"/>
    <property type="evidence" value="ECO:0007669"/>
    <property type="project" value="UniProtKB-SubCell"/>
</dbReference>
<evidence type="ECO:0000256" key="3">
    <source>
        <dbReference type="SAM" id="MobiDB-lite"/>
    </source>
</evidence>
<evidence type="ECO:0000313" key="6">
    <source>
        <dbReference type="EMBL" id="PFH33963.1"/>
    </source>
</evidence>
<feature type="compositionally biased region" description="Low complexity" evidence="3">
    <location>
        <begin position="1"/>
        <end position="19"/>
    </location>
</feature>
<feature type="compositionally biased region" description="Low complexity" evidence="3">
    <location>
        <begin position="78"/>
        <end position="91"/>
    </location>
</feature>
<comment type="caution">
    <text evidence="6">The sequence shown here is derived from an EMBL/GenBank/DDBJ whole genome shotgun (WGS) entry which is preliminary data.</text>
</comment>
<evidence type="ECO:0000259" key="5">
    <source>
        <dbReference type="PROSITE" id="PS51184"/>
    </source>
</evidence>
<dbReference type="KEGG" id="bbes:BESB_071150"/>
<feature type="compositionally biased region" description="Basic and acidic residues" evidence="3">
    <location>
        <begin position="884"/>
        <end position="910"/>
    </location>
</feature>
<sequence length="1281" mass="137385">MATAAAAPSAPAPRTASAPAPAPSDRSRASDGSSALLSASASLSQSRAPAASLSAPGVSSPREAALPPAPSAEKAHDPVAPAAAAGSPPRSAAKRKLAQTGPPLNGACAQRESSACAACPRSPPNSQAAPPRDAADAETALVELDPLASPPPSPTAEPGSVSRPRRARRAPRKFEVDDVKNDAALRKALEKSRLERRRIQLDYASLPPVPVIKLSSMEEFLVNPISLFEKLEHYGKEFGAVKILPPDGWQPPFSLEGLLTDELEFHIRVQDIHTLMQGQKFRHPPQTLCASSLKALDREMKKKAFGSEDPSLTEIEALYWKSVESSTPELTVQYAADLKTNEVGSGFPTKPAAGAAETEAPGANAANAYATHPWNLTRLAREKGSLLASYHRDVAGVTSPWLYIGMVFSTFCWHTEDNYFAACNYHHWGSPKIWYLIPPSRAPSVERLLQSYLVEKDSDYVLHSLTVQLPPSLFVENRLPVYRIEQHANEFLMLWPRTFHAGFNTGFNCNEACNFAPASWLPWGRKSVRQYRYVRSTCVPFHQLLLRAAAESPGASLSASQMLHLCRALMELLHEETLARKAALEETRLLTVPMVLDAEAFETQLAPLRLQGAYAVEGIAAELLKCDSDLRSLFTAANLLLRLPPAFPASPETSSWQPKVQGADKQEACIKAEDAEADVPTQEQSEAPAKKPRVGARRPLDGVCTAQTGLEEARTPTAETARERQASRSRARVDGEGAARGEAILKSEEEEEERSLPPLEVEGAVAFLRAVSTVAALPVKDCDTCQSCCAVSCVVCPHSLEHSCLNCIASHGCLCAQRLVLTRFSLPALKGLVDFAVATFLHKCEEERAAQSAQAAPDAETGEAEAAAPAAGLRDAAAGALATPKREGIAQRAAEDRPGSVKKEGEEETRGANGDRSAGSRSKKRRVRRGPSASPARSTSRRRGAMQDQGCQSPTGDLAALKRLEDELRADALYVHLPTMEDLVRFEEDARPQTASDASLFPCARRGGEAARGRKTPKRKGTGASSPRKLSVIAEADGGAGLAKEEWTAETAEDASSRETEHDAEGGSSETREAVLLGNAALLEGAAAEAVTAAKPQTDEATEASGGTLVVQAGAGSAGALENASLHPWSLRAAVDNVDKLFAVEAELFESRGRRGRRVSRSSTREASESTATSPTHVAETSSVPTPRGRKRIKETPAEEDAEKDPWRTLAEQVTWRYFLTALKHEEDENDEKILPVFKKAAARERGTADAASSPETPLTPSKNEAKESATPTPPREVCVA</sequence>
<feature type="region of interest" description="Disordered" evidence="3">
    <location>
        <begin position="1153"/>
        <end position="1207"/>
    </location>
</feature>
<feature type="region of interest" description="Disordered" evidence="3">
    <location>
        <begin position="851"/>
        <end position="870"/>
    </location>
</feature>
<feature type="region of interest" description="Disordered" evidence="3">
    <location>
        <begin position="1088"/>
        <end position="1107"/>
    </location>
</feature>
<dbReference type="Proteomes" id="UP000224006">
    <property type="component" value="Unassembled WGS sequence"/>
</dbReference>
<dbReference type="InterPro" id="IPR003347">
    <property type="entry name" value="JmjC_dom"/>
</dbReference>
<dbReference type="Pfam" id="PF02373">
    <property type="entry name" value="JmjC"/>
    <property type="match status" value="1"/>
</dbReference>
<dbReference type="PANTHER" id="PTHR10694">
    <property type="entry name" value="LYSINE-SPECIFIC DEMETHYLASE"/>
    <property type="match status" value="1"/>
</dbReference>
<dbReference type="STRING" id="94643.A0A2A9ME67"/>
<feature type="domain" description="JmjN" evidence="4">
    <location>
        <begin position="211"/>
        <end position="252"/>
    </location>
</feature>
<name>A0A2A9ME67_BESBE</name>
<evidence type="ECO:0000313" key="7">
    <source>
        <dbReference type="Proteomes" id="UP000224006"/>
    </source>
</evidence>
<feature type="compositionally biased region" description="Polar residues" evidence="3">
    <location>
        <begin position="1254"/>
        <end position="1263"/>
    </location>
</feature>
<feature type="region of interest" description="Disordered" evidence="3">
    <location>
        <begin position="674"/>
        <end position="757"/>
    </location>
</feature>
<feature type="region of interest" description="Disordered" evidence="3">
    <location>
        <begin position="1"/>
        <end position="175"/>
    </location>
</feature>
<evidence type="ECO:0000256" key="1">
    <source>
        <dbReference type="ARBA" id="ARBA00004123"/>
    </source>
</evidence>
<keyword evidence="2" id="KW-0539">Nucleus</keyword>
<dbReference type="VEuPathDB" id="ToxoDB:BESB_071150"/>
<keyword evidence="7" id="KW-1185">Reference proteome</keyword>
<keyword evidence="6" id="KW-0489">Methyltransferase</keyword>
<dbReference type="InterPro" id="IPR003349">
    <property type="entry name" value="JmjN"/>
</dbReference>
<dbReference type="SMART" id="SM00545">
    <property type="entry name" value="JmjN"/>
    <property type="match status" value="1"/>
</dbReference>
<feature type="compositionally biased region" description="Low complexity" evidence="3">
    <location>
        <begin position="30"/>
        <end position="57"/>
    </location>
</feature>
<dbReference type="GO" id="GO:0000785">
    <property type="term" value="C:chromatin"/>
    <property type="evidence" value="ECO:0007669"/>
    <property type="project" value="TreeGrafter"/>
</dbReference>
<dbReference type="GO" id="GO:0034647">
    <property type="term" value="F:histone H3K4me/H3K4me2/H3K4me3 demethylase activity"/>
    <property type="evidence" value="ECO:0007669"/>
    <property type="project" value="TreeGrafter"/>
</dbReference>
<dbReference type="OrthoDB" id="9547406at2759"/>
<dbReference type="Gene3D" id="2.60.120.650">
    <property type="entry name" value="Cupin"/>
    <property type="match status" value="1"/>
</dbReference>
<gene>
    <name evidence="6" type="ORF">BESB_071150</name>
</gene>
<feature type="region of interest" description="Disordered" evidence="3">
    <location>
        <begin position="878"/>
        <end position="956"/>
    </location>
</feature>
<dbReference type="RefSeq" id="XP_029217972.1">
    <property type="nucleotide sequence ID" value="XM_029365488.1"/>
</dbReference>
<dbReference type="PANTHER" id="PTHR10694:SF113">
    <property type="entry name" value="PROTEIN JUMONJI"/>
    <property type="match status" value="1"/>
</dbReference>
<dbReference type="GO" id="GO:0010468">
    <property type="term" value="P:regulation of gene expression"/>
    <property type="evidence" value="ECO:0007669"/>
    <property type="project" value="TreeGrafter"/>
</dbReference>
<keyword evidence="6" id="KW-0808">Transferase</keyword>
<dbReference type="EMBL" id="NWUJ01000007">
    <property type="protein sequence ID" value="PFH33963.1"/>
    <property type="molecule type" value="Genomic_DNA"/>
</dbReference>
<proteinExistence type="predicted"/>
<accession>A0A2A9ME67</accession>